<keyword evidence="4" id="KW-1185">Reference proteome</keyword>
<dbReference type="InterPro" id="IPR018649">
    <property type="entry name" value="SHOCT"/>
</dbReference>
<feature type="domain" description="SHOCT" evidence="2">
    <location>
        <begin position="218"/>
        <end position="245"/>
    </location>
</feature>
<sequence length="248" mass="26085">MRSRRLAKISLSAAVATMIVSVVGFVVALMLNAFLLDEYNAYGEVPIPGSGSVRLPRGEVTVSLHALVMGGSHSGGLPVPPLGVTISPPDGVPQPAVTENIGSTTTVNNDAHVRVWVAQIPADGTYNITTDGQVGGFIEPRLAFGHSSSYGFVVWVFVGLFVAGLVISIIAGRWLGRARRKAATTVVQGVPPPVVSLSAPGEPPVTAQHPGDEGVRLERLKTLAALRDSGALTEEEFQTEKRRILEGH</sequence>
<keyword evidence="1" id="KW-0472">Membrane</keyword>
<proteinExistence type="predicted"/>
<feature type="transmembrane region" description="Helical" evidence="1">
    <location>
        <begin position="12"/>
        <end position="36"/>
    </location>
</feature>
<name>A0A2U3PEF3_9MYCO</name>
<feature type="transmembrane region" description="Helical" evidence="1">
    <location>
        <begin position="150"/>
        <end position="171"/>
    </location>
</feature>
<accession>A0A2U3PEF3</accession>
<dbReference type="OrthoDB" id="5996503at2"/>
<reference evidence="3 4" key="1">
    <citation type="submission" date="2017-01" db="EMBL/GenBank/DDBJ databases">
        <authorList>
            <consortium name="Urmite Genomes"/>
        </authorList>
    </citation>
    <scope>NUCLEOTIDE SEQUENCE [LARGE SCALE GENOMIC DNA]</scope>
    <source>
        <strain evidence="3 4">AB215</strain>
    </source>
</reference>
<evidence type="ECO:0000313" key="3">
    <source>
        <dbReference type="EMBL" id="SPM42100.1"/>
    </source>
</evidence>
<dbReference type="RefSeq" id="WP_077080607.1">
    <property type="nucleotide sequence ID" value="NZ_FUEZ01000004.1"/>
</dbReference>
<keyword evidence="1" id="KW-1133">Transmembrane helix</keyword>
<dbReference type="Pfam" id="PF09851">
    <property type="entry name" value="SHOCT"/>
    <property type="match status" value="1"/>
</dbReference>
<evidence type="ECO:0000259" key="2">
    <source>
        <dbReference type="Pfam" id="PF09851"/>
    </source>
</evidence>
<evidence type="ECO:0000313" key="4">
    <source>
        <dbReference type="Proteomes" id="UP000240424"/>
    </source>
</evidence>
<gene>
    <name evidence="3" type="ORF">MNAB215_4318</name>
</gene>
<organism evidence="3 4">
    <name type="scientific">Mycobacterium numidiamassiliense</name>
    <dbReference type="NCBI Taxonomy" id="1841861"/>
    <lineage>
        <taxon>Bacteria</taxon>
        <taxon>Bacillati</taxon>
        <taxon>Actinomycetota</taxon>
        <taxon>Actinomycetes</taxon>
        <taxon>Mycobacteriales</taxon>
        <taxon>Mycobacteriaceae</taxon>
        <taxon>Mycobacterium</taxon>
    </lineage>
</organism>
<keyword evidence="1" id="KW-0812">Transmembrane</keyword>
<evidence type="ECO:0000256" key="1">
    <source>
        <dbReference type="SAM" id="Phobius"/>
    </source>
</evidence>
<dbReference type="Proteomes" id="UP000240424">
    <property type="component" value="Unassembled WGS sequence"/>
</dbReference>
<dbReference type="AlphaFoldDB" id="A0A2U3PEF3"/>
<dbReference type="EMBL" id="FUEZ01000004">
    <property type="protein sequence ID" value="SPM42100.1"/>
    <property type="molecule type" value="Genomic_DNA"/>
</dbReference>
<protein>
    <recommendedName>
        <fullName evidence="2">SHOCT domain-containing protein</fullName>
    </recommendedName>
</protein>
<dbReference type="STRING" id="1841861.GCA_900157365_02638"/>